<sequence>MIQANLVHTIINRPESIEGNKLSFRTGQVFQGKVLKLFPNQTAEVQVGSQKVIAQLEIPLSAGERYWFQVQQGEGQVHLKVLTEGRGTGNANLEGLLKQFSIPETKTSMALLRFFLSEQLPITKESISIANSLFQGKTMTKEDLEAIKQLITRELPLSKTTFDAVRSTIKSPSFHAVMATFKNELDALETLPQAGTRLKETIVPYIQTGKEKLSAEVLRETIRGWTQTKDPFTSQQALKALQQLGFLPIENEQNILQQAAKRITGLTEERAQVQLPGMDQTAKQVSALLAAGRTEDVSSVLKNWVGSIIKDSHVSNQTIKQLFHLLSPKLDSATFDEAVASLVSKDGIDANKTLNKEVTQHLQAVLSQVDREPVEEFKSLLKSGIQTLGLSHESESLDMIKGKVSDEGARVENVKSLLIQLLNEDIPSKVKDSAEALLNRLTGIQLMSSDTTPVQQIVMQIPLVLMNKQTDLTIQWNGRKDANGKIDPSYCRVLFYLDLEHMNETIIDMQIQNRIMKITIINDHDNIKHLSIPFLASLKDSLQTLDYQLSNVSFQTQADRAVVQTKKAAIPSPLTSSYSGVDIKI</sequence>
<dbReference type="EMBL" id="JBHLUU010000016">
    <property type="protein sequence ID" value="MFC0474750.1"/>
    <property type="molecule type" value="Genomic_DNA"/>
</dbReference>
<evidence type="ECO:0008006" key="3">
    <source>
        <dbReference type="Google" id="ProtNLM"/>
    </source>
</evidence>
<comment type="caution">
    <text evidence="1">The sequence shown here is derived from an EMBL/GenBank/DDBJ whole genome shotgun (WGS) entry which is preliminary data.</text>
</comment>
<keyword evidence="2" id="KW-1185">Reference proteome</keyword>
<name>A0ABV6KN77_9BACI</name>
<protein>
    <recommendedName>
        <fullName evidence="3">Glycosyltransferase</fullName>
    </recommendedName>
</protein>
<dbReference type="Proteomes" id="UP001589738">
    <property type="component" value="Unassembled WGS sequence"/>
</dbReference>
<evidence type="ECO:0000313" key="2">
    <source>
        <dbReference type="Proteomes" id="UP001589738"/>
    </source>
</evidence>
<dbReference type="RefSeq" id="WP_160545613.1">
    <property type="nucleotide sequence ID" value="NZ_JBHLUU010000016.1"/>
</dbReference>
<proteinExistence type="predicted"/>
<gene>
    <name evidence="1" type="ORF">ACFFHF_05490</name>
</gene>
<organism evidence="1 2">
    <name type="scientific">Robertmurraya beringensis</name>
    <dbReference type="NCBI Taxonomy" id="641660"/>
    <lineage>
        <taxon>Bacteria</taxon>
        <taxon>Bacillati</taxon>
        <taxon>Bacillota</taxon>
        <taxon>Bacilli</taxon>
        <taxon>Bacillales</taxon>
        <taxon>Bacillaceae</taxon>
        <taxon>Robertmurraya</taxon>
    </lineage>
</organism>
<accession>A0ABV6KN77</accession>
<evidence type="ECO:0000313" key="1">
    <source>
        <dbReference type="EMBL" id="MFC0474750.1"/>
    </source>
</evidence>
<reference evidence="1 2" key="1">
    <citation type="submission" date="2024-09" db="EMBL/GenBank/DDBJ databases">
        <authorList>
            <person name="Sun Q."/>
            <person name="Mori K."/>
        </authorList>
    </citation>
    <scope>NUCLEOTIDE SEQUENCE [LARGE SCALE GENOMIC DNA]</scope>
    <source>
        <strain evidence="1 2">CGMCC 1.9126</strain>
    </source>
</reference>